<keyword evidence="4 6" id="KW-0368">Histidine biosynthesis</keyword>
<dbReference type="InterPro" id="IPR020565">
    <property type="entry name" value="ImidazoleglycerP_deHydtase_CS"/>
</dbReference>
<dbReference type="UniPathway" id="UPA00031">
    <property type="reaction ID" value="UER00011"/>
</dbReference>
<comment type="similarity">
    <text evidence="6 7">Belongs to the imidazoleglycerol-phosphate dehydratase family.</text>
</comment>
<dbReference type="PROSITE" id="PS00955">
    <property type="entry name" value="IGP_DEHYDRATASE_2"/>
    <property type="match status" value="1"/>
</dbReference>
<accession>A0A1G7TPI6</accession>
<dbReference type="NCBIfam" id="NF002111">
    <property type="entry name" value="PRK00951.2-1"/>
    <property type="match status" value="1"/>
</dbReference>
<dbReference type="HAMAP" id="MF_00076">
    <property type="entry name" value="HisB"/>
    <property type="match status" value="1"/>
</dbReference>
<dbReference type="PANTHER" id="PTHR23133:SF2">
    <property type="entry name" value="IMIDAZOLEGLYCEROL-PHOSPHATE DEHYDRATASE"/>
    <property type="match status" value="1"/>
</dbReference>
<dbReference type="EMBL" id="FNCP01000002">
    <property type="protein sequence ID" value="SDG36390.1"/>
    <property type="molecule type" value="Genomic_DNA"/>
</dbReference>
<dbReference type="GO" id="GO:0000105">
    <property type="term" value="P:L-histidine biosynthetic process"/>
    <property type="evidence" value="ECO:0007669"/>
    <property type="project" value="UniProtKB-UniRule"/>
</dbReference>
<evidence type="ECO:0000256" key="5">
    <source>
        <dbReference type="ARBA" id="ARBA00023239"/>
    </source>
</evidence>
<reference evidence="9" key="1">
    <citation type="submission" date="2016-10" db="EMBL/GenBank/DDBJ databases">
        <authorList>
            <person name="Varghese N."/>
            <person name="Submissions S."/>
        </authorList>
    </citation>
    <scope>NUCLEOTIDE SEQUENCE [LARGE SCALE GENOMIC DNA]</scope>
    <source>
        <strain evidence="9">DSM 8344</strain>
    </source>
</reference>
<evidence type="ECO:0000256" key="1">
    <source>
        <dbReference type="ARBA" id="ARBA00005047"/>
    </source>
</evidence>
<dbReference type="NCBIfam" id="NF002114">
    <property type="entry name" value="PRK00951.2-4"/>
    <property type="match status" value="1"/>
</dbReference>
<evidence type="ECO:0000256" key="7">
    <source>
        <dbReference type="RuleBase" id="RU000599"/>
    </source>
</evidence>
<organism evidence="8 9">
    <name type="scientific">Desulfosporosinus hippei DSM 8344</name>
    <dbReference type="NCBI Taxonomy" id="1121419"/>
    <lineage>
        <taxon>Bacteria</taxon>
        <taxon>Bacillati</taxon>
        <taxon>Bacillota</taxon>
        <taxon>Clostridia</taxon>
        <taxon>Eubacteriales</taxon>
        <taxon>Desulfitobacteriaceae</taxon>
        <taxon>Desulfosporosinus</taxon>
    </lineage>
</organism>
<keyword evidence="6" id="KW-0963">Cytoplasm</keyword>
<dbReference type="Proteomes" id="UP000198656">
    <property type="component" value="Unassembled WGS sequence"/>
</dbReference>
<dbReference type="Pfam" id="PF00475">
    <property type="entry name" value="IGPD"/>
    <property type="match status" value="1"/>
</dbReference>
<dbReference type="FunFam" id="3.30.230.40:FF:000001">
    <property type="entry name" value="Imidazoleglycerol-phosphate dehydratase HisB"/>
    <property type="match status" value="1"/>
</dbReference>
<dbReference type="AlphaFoldDB" id="A0A1G7TPI6"/>
<dbReference type="GO" id="GO:0004424">
    <property type="term" value="F:imidazoleglycerol-phosphate dehydratase activity"/>
    <property type="evidence" value="ECO:0007669"/>
    <property type="project" value="UniProtKB-UniRule"/>
</dbReference>
<comment type="pathway">
    <text evidence="1 6 7">Amino-acid biosynthesis; L-histidine biosynthesis; L-histidine from 5-phospho-alpha-D-ribose 1-diphosphate: step 6/9.</text>
</comment>
<dbReference type="Gene3D" id="3.30.230.40">
    <property type="entry name" value="Imidazole glycerol phosphate dehydratase, domain 1"/>
    <property type="match status" value="2"/>
</dbReference>
<comment type="catalytic activity">
    <reaction evidence="6 7">
        <text>D-erythro-1-(imidazol-4-yl)glycerol 3-phosphate = 3-(imidazol-4-yl)-2-oxopropyl phosphate + H2O</text>
        <dbReference type="Rhea" id="RHEA:11040"/>
        <dbReference type="ChEBI" id="CHEBI:15377"/>
        <dbReference type="ChEBI" id="CHEBI:57766"/>
        <dbReference type="ChEBI" id="CHEBI:58278"/>
        <dbReference type="EC" id="4.2.1.19"/>
    </reaction>
</comment>
<protein>
    <recommendedName>
        <fullName evidence="2 6">Imidazoleglycerol-phosphate dehydratase</fullName>
        <shortName evidence="6">IGPD</shortName>
        <ecNumber evidence="6 7">4.2.1.19</ecNumber>
    </recommendedName>
</protein>
<evidence type="ECO:0000313" key="9">
    <source>
        <dbReference type="Proteomes" id="UP000198656"/>
    </source>
</evidence>
<name>A0A1G7TPI6_9FIRM</name>
<evidence type="ECO:0000313" key="8">
    <source>
        <dbReference type="EMBL" id="SDG36390.1"/>
    </source>
</evidence>
<keyword evidence="5 6" id="KW-0456">Lyase</keyword>
<dbReference type="PANTHER" id="PTHR23133">
    <property type="entry name" value="IMIDAZOLEGLYCEROL-PHOSPHATE DEHYDRATASE HIS7"/>
    <property type="match status" value="1"/>
</dbReference>
<dbReference type="STRING" id="1121419.SAMN05443529_102287"/>
<dbReference type="InterPro" id="IPR038494">
    <property type="entry name" value="IGPD_sf"/>
</dbReference>
<evidence type="ECO:0000256" key="3">
    <source>
        <dbReference type="ARBA" id="ARBA00022605"/>
    </source>
</evidence>
<dbReference type="FunFam" id="3.30.230.40:FF:000003">
    <property type="entry name" value="Imidazoleglycerol-phosphate dehydratase HisB"/>
    <property type="match status" value="1"/>
</dbReference>
<dbReference type="OrthoDB" id="9790411at2"/>
<dbReference type="RefSeq" id="WP_092329790.1">
    <property type="nucleotide sequence ID" value="NZ_FNCP01000002.1"/>
</dbReference>
<dbReference type="InterPro" id="IPR000807">
    <property type="entry name" value="ImidazoleglycerolP_deHydtase"/>
</dbReference>
<dbReference type="CDD" id="cd07914">
    <property type="entry name" value="IGPD"/>
    <property type="match status" value="1"/>
</dbReference>
<dbReference type="PROSITE" id="PS00954">
    <property type="entry name" value="IGP_DEHYDRATASE_1"/>
    <property type="match status" value="1"/>
</dbReference>
<dbReference type="EC" id="4.2.1.19" evidence="6 7"/>
<evidence type="ECO:0000256" key="6">
    <source>
        <dbReference type="HAMAP-Rule" id="MF_00076"/>
    </source>
</evidence>
<sequence length="194" mass="21333">MREACVERKTKETEILVRLNLDGTGESHIKTGIGFFDHMLTAFARFAYLDLSIEAKGDLEVDAHHTIEDCGIVMGQALREACGEKVGIERLGEALLPMDEALVQVALDLSNRPFLVWDVDCSDGMVGEFPVEMAEEFFRALAVHSGLTLHVIKLSGKNRHHILEAAFKGVGRALGLALRQNNRYSGILSTKGVL</sequence>
<comment type="subcellular location">
    <subcellularLocation>
        <location evidence="6 7">Cytoplasm</location>
    </subcellularLocation>
</comment>
<dbReference type="SUPFAM" id="SSF54211">
    <property type="entry name" value="Ribosomal protein S5 domain 2-like"/>
    <property type="match status" value="2"/>
</dbReference>
<keyword evidence="9" id="KW-1185">Reference proteome</keyword>
<proteinExistence type="inferred from homology"/>
<evidence type="ECO:0000256" key="4">
    <source>
        <dbReference type="ARBA" id="ARBA00023102"/>
    </source>
</evidence>
<dbReference type="GO" id="GO:0005737">
    <property type="term" value="C:cytoplasm"/>
    <property type="evidence" value="ECO:0007669"/>
    <property type="project" value="UniProtKB-SubCell"/>
</dbReference>
<evidence type="ECO:0000256" key="2">
    <source>
        <dbReference type="ARBA" id="ARBA00016664"/>
    </source>
</evidence>
<dbReference type="InterPro" id="IPR020568">
    <property type="entry name" value="Ribosomal_Su5_D2-typ_SF"/>
</dbReference>
<keyword evidence="3 6" id="KW-0028">Amino-acid biosynthesis</keyword>
<gene>
    <name evidence="6" type="primary">hisB</name>
    <name evidence="8" type="ORF">SAMN05443529_102287</name>
</gene>